<comment type="caution">
    <text evidence="2">The sequence shown here is derived from an EMBL/GenBank/DDBJ whole genome shotgun (WGS) entry which is preliminary data.</text>
</comment>
<dbReference type="Pfam" id="PF08238">
    <property type="entry name" value="Sel1"/>
    <property type="match status" value="4"/>
</dbReference>
<dbReference type="Proteomes" id="UP000190867">
    <property type="component" value="Unassembled WGS sequence"/>
</dbReference>
<feature type="signal peptide" evidence="1">
    <location>
        <begin position="1"/>
        <end position="20"/>
    </location>
</feature>
<dbReference type="SUPFAM" id="SSF81901">
    <property type="entry name" value="HCP-like"/>
    <property type="match status" value="1"/>
</dbReference>
<accession>A0A1T0ARD4</accession>
<evidence type="ECO:0000313" key="3">
    <source>
        <dbReference type="Proteomes" id="UP000190867"/>
    </source>
</evidence>
<proteinExistence type="predicted"/>
<feature type="chain" id="PRO_5012074672" description="Sel1 repeat family protein" evidence="1">
    <location>
        <begin position="21"/>
        <end position="273"/>
    </location>
</feature>
<gene>
    <name evidence="2" type="ORF">B0187_08530</name>
</gene>
<protein>
    <recommendedName>
        <fullName evidence="4">Sel1 repeat family protein</fullName>
    </recommendedName>
</protein>
<dbReference type="InterPro" id="IPR006597">
    <property type="entry name" value="Sel1-like"/>
</dbReference>
<sequence length="273" mass="31401">MKKYLLSTLTTLLFAQTAFAEVDPALLAKAKLEYAGAQYQVAEQYCLDGNYKEGLYWLEQLTKQGNVPIVTEYEYFGEKKTYEVTSYAGSWATGELAKAYYSGTCLGSKQLFTPNYVKAIEWFERDGNKFRIAEIYWRGGYGVKQDGRKAISIYMDLSGFNKGGQRWYMGHNDARYRMAQVYYFGLFGYSQNDQLAYEFVSSAWNDVGNFFVSANSVDAGILKAHMDFEKRGQGKKWEGLELMEKICEKYKKKKACDWVEDMKADRPLRKAPL</sequence>
<dbReference type="InterPro" id="IPR011990">
    <property type="entry name" value="TPR-like_helical_dom_sf"/>
</dbReference>
<reference evidence="2 3" key="1">
    <citation type="submission" date="2017-02" db="EMBL/GenBank/DDBJ databases">
        <title>Draft genome sequence of Haemophilus paracuniculus CCUG 43573 type strain.</title>
        <authorList>
            <person name="Engstrom-Jakobsson H."/>
            <person name="Salva-Serra F."/>
            <person name="Thorell K."/>
            <person name="Gonzales-Siles L."/>
            <person name="Karlsson R."/>
            <person name="Boulund F."/>
            <person name="Engstrand L."/>
            <person name="Kristiansson E."/>
            <person name="Moore E."/>
        </authorList>
    </citation>
    <scope>NUCLEOTIDE SEQUENCE [LARGE SCALE GENOMIC DNA]</scope>
    <source>
        <strain evidence="2 3">CCUG 43573</strain>
    </source>
</reference>
<dbReference type="Gene3D" id="1.25.40.10">
    <property type="entry name" value="Tetratricopeptide repeat domain"/>
    <property type="match status" value="1"/>
</dbReference>
<dbReference type="RefSeq" id="WP_078237443.1">
    <property type="nucleotide sequence ID" value="NZ_MUYA01000013.1"/>
</dbReference>
<dbReference type="EMBL" id="MUYA01000013">
    <property type="protein sequence ID" value="OOR98308.1"/>
    <property type="molecule type" value="Genomic_DNA"/>
</dbReference>
<dbReference type="OrthoDB" id="6687494at2"/>
<evidence type="ECO:0008006" key="4">
    <source>
        <dbReference type="Google" id="ProtNLM"/>
    </source>
</evidence>
<evidence type="ECO:0000256" key="1">
    <source>
        <dbReference type="SAM" id="SignalP"/>
    </source>
</evidence>
<organism evidence="2 3">
    <name type="scientific">Haemophilus paracuniculus</name>
    <dbReference type="NCBI Taxonomy" id="734"/>
    <lineage>
        <taxon>Bacteria</taxon>
        <taxon>Pseudomonadati</taxon>
        <taxon>Pseudomonadota</taxon>
        <taxon>Gammaproteobacteria</taxon>
        <taxon>Pasteurellales</taxon>
        <taxon>Pasteurellaceae</taxon>
        <taxon>Haemophilus</taxon>
    </lineage>
</organism>
<name>A0A1T0ARD4_9PAST</name>
<evidence type="ECO:0000313" key="2">
    <source>
        <dbReference type="EMBL" id="OOR98308.1"/>
    </source>
</evidence>
<dbReference type="STRING" id="734.B0187_08530"/>
<keyword evidence="3" id="KW-1185">Reference proteome</keyword>
<dbReference type="AlphaFoldDB" id="A0A1T0ARD4"/>
<keyword evidence="1" id="KW-0732">Signal</keyword>